<dbReference type="RefSeq" id="WP_377264677.1">
    <property type="nucleotide sequence ID" value="NZ_JBHMAA010000029.1"/>
</dbReference>
<evidence type="ECO:0000256" key="7">
    <source>
        <dbReference type="RuleBase" id="RU363032"/>
    </source>
</evidence>
<gene>
    <name evidence="9" type="ORF">ACFFP0_23665</name>
</gene>
<keyword evidence="2 7" id="KW-0813">Transport</keyword>
<comment type="similarity">
    <text evidence="7">Belongs to the binding-protein-dependent transport system permease family.</text>
</comment>
<accession>A0ABV6AML2</accession>
<keyword evidence="10" id="KW-1185">Reference proteome</keyword>
<evidence type="ECO:0000256" key="3">
    <source>
        <dbReference type="ARBA" id="ARBA00022475"/>
    </source>
</evidence>
<feature type="transmembrane region" description="Helical" evidence="7">
    <location>
        <begin position="106"/>
        <end position="127"/>
    </location>
</feature>
<feature type="transmembrane region" description="Helical" evidence="7">
    <location>
        <begin position="73"/>
        <end position="94"/>
    </location>
</feature>
<dbReference type="PROSITE" id="PS50928">
    <property type="entry name" value="ABC_TM1"/>
    <property type="match status" value="1"/>
</dbReference>
<evidence type="ECO:0000259" key="8">
    <source>
        <dbReference type="PROSITE" id="PS50928"/>
    </source>
</evidence>
<sequence>MQSNARAFPWIALFFLLPTLVGLTVFRLVPVVWAFIMSFTRWQIFDQPRWVGLDNYIQILTSPAAAKVFLNTAWFTLLYVPGAIALATVLAVLLNNALRISAFFRGAFFLPYITSTVAVALAWRWIFSTKFGILNNLLLWLGVSAPPAWLADPTWALPAVAIVAIWKDSGFYMLLLLAGLQTIDPSVYEAAKIDGARRIRQFFEITIPLLSRSLFFVLIIALVRSTQTFELTYALTGGGPNGASSTLAFFIYENAFVHFQMGYASALAYLLCFVVGLITLTNFYVRRRWVHE</sequence>
<evidence type="ECO:0000313" key="10">
    <source>
        <dbReference type="Proteomes" id="UP001589692"/>
    </source>
</evidence>
<feature type="domain" description="ABC transmembrane type-1" evidence="8">
    <location>
        <begin position="73"/>
        <end position="282"/>
    </location>
</feature>
<dbReference type="EMBL" id="JBHMAA010000029">
    <property type="protein sequence ID" value="MFB9951857.1"/>
    <property type="molecule type" value="Genomic_DNA"/>
</dbReference>
<evidence type="ECO:0000256" key="1">
    <source>
        <dbReference type="ARBA" id="ARBA00004651"/>
    </source>
</evidence>
<dbReference type="Proteomes" id="UP001589692">
    <property type="component" value="Unassembled WGS sequence"/>
</dbReference>
<comment type="subcellular location">
    <subcellularLocation>
        <location evidence="1 7">Cell membrane</location>
        <topology evidence="1 7">Multi-pass membrane protein</topology>
    </subcellularLocation>
</comment>
<feature type="transmembrane region" description="Helical" evidence="7">
    <location>
        <begin position="12"/>
        <end position="36"/>
    </location>
</feature>
<evidence type="ECO:0000256" key="2">
    <source>
        <dbReference type="ARBA" id="ARBA00022448"/>
    </source>
</evidence>
<keyword evidence="6 7" id="KW-0472">Membrane</keyword>
<keyword evidence="3" id="KW-1003">Cell membrane</keyword>
<dbReference type="SUPFAM" id="SSF161098">
    <property type="entry name" value="MetI-like"/>
    <property type="match status" value="1"/>
</dbReference>
<dbReference type="CDD" id="cd06261">
    <property type="entry name" value="TM_PBP2"/>
    <property type="match status" value="1"/>
</dbReference>
<dbReference type="InterPro" id="IPR035906">
    <property type="entry name" value="MetI-like_sf"/>
</dbReference>
<name>A0ABV6AML2_9HYPH</name>
<dbReference type="PANTHER" id="PTHR30193">
    <property type="entry name" value="ABC TRANSPORTER PERMEASE PROTEIN"/>
    <property type="match status" value="1"/>
</dbReference>
<dbReference type="PANTHER" id="PTHR30193:SF37">
    <property type="entry name" value="INNER MEMBRANE ABC TRANSPORTER PERMEASE PROTEIN YCJO"/>
    <property type="match status" value="1"/>
</dbReference>
<dbReference type="InterPro" id="IPR000515">
    <property type="entry name" value="MetI-like"/>
</dbReference>
<comment type="caution">
    <text evidence="9">The sequence shown here is derived from an EMBL/GenBank/DDBJ whole genome shotgun (WGS) entry which is preliminary data.</text>
</comment>
<dbReference type="InterPro" id="IPR051393">
    <property type="entry name" value="ABC_transporter_permease"/>
</dbReference>
<proteinExistence type="inferred from homology"/>
<feature type="transmembrane region" description="Helical" evidence="7">
    <location>
        <begin position="266"/>
        <end position="285"/>
    </location>
</feature>
<evidence type="ECO:0000256" key="6">
    <source>
        <dbReference type="ARBA" id="ARBA00023136"/>
    </source>
</evidence>
<keyword evidence="5 7" id="KW-1133">Transmembrane helix</keyword>
<feature type="transmembrane region" description="Helical" evidence="7">
    <location>
        <begin position="202"/>
        <end position="223"/>
    </location>
</feature>
<dbReference type="Pfam" id="PF00528">
    <property type="entry name" value="BPD_transp_1"/>
    <property type="match status" value="1"/>
</dbReference>
<evidence type="ECO:0000313" key="9">
    <source>
        <dbReference type="EMBL" id="MFB9951857.1"/>
    </source>
</evidence>
<evidence type="ECO:0000256" key="5">
    <source>
        <dbReference type="ARBA" id="ARBA00022989"/>
    </source>
</evidence>
<protein>
    <submittedName>
        <fullName evidence="9">Carbohydrate ABC transporter permease</fullName>
    </submittedName>
</protein>
<keyword evidence="4 7" id="KW-0812">Transmembrane</keyword>
<reference evidence="9 10" key="1">
    <citation type="submission" date="2024-09" db="EMBL/GenBank/DDBJ databases">
        <authorList>
            <person name="Sun Q."/>
            <person name="Mori K."/>
        </authorList>
    </citation>
    <scope>NUCLEOTIDE SEQUENCE [LARGE SCALE GENOMIC DNA]</scope>
    <source>
        <strain evidence="9 10">TBRC 4938</strain>
    </source>
</reference>
<dbReference type="Gene3D" id="1.10.3720.10">
    <property type="entry name" value="MetI-like"/>
    <property type="match status" value="1"/>
</dbReference>
<organism evidence="9 10">
    <name type="scientific">Rhizobium puerariae</name>
    <dbReference type="NCBI Taxonomy" id="1585791"/>
    <lineage>
        <taxon>Bacteria</taxon>
        <taxon>Pseudomonadati</taxon>
        <taxon>Pseudomonadota</taxon>
        <taxon>Alphaproteobacteria</taxon>
        <taxon>Hyphomicrobiales</taxon>
        <taxon>Rhizobiaceae</taxon>
        <taxon>Rhizobium/Agrobacterium group</taxon>
        <taxon>Rhizobium</taxon>
    </lineage>
</organism>
<evidence type="ECO:0000256" key="4">
    <source>
        <dbReference type="ARBA" id="ARBA00022692"/>
    </source>
</evidence>